<evidence type="ECO:0000313" key="2">
    <source>
        <dbReference type="EMBL" id="KAF3320184.1"/>
    </source>
</evidence>
<dbReference type="Proteomes" id="UP000623129">
    <property type="component" value="Unassembled WGS sequence"/>
</dbReference>
<protein>
    <submittedName>
        <fullName evidence="2">Uncharacterized protein</fullName>
    </submittedName>
</protein>
<evidence type="ECO:0000313" key="3">
    <source>
        <dbReference type="Proteomes" id="UP000623129"/>
    </source>
</evidence>
<sequence>MERKEAHNTTTPITTPTTTTYPLGMCERLFNALNTNNTFRPLRRLTIRQQDTEPQSETPSNNFHAAAAADAKHKTPSPPPQEKPKVAFAAPYVAKNDLKATNQNVIPTPVRPKGAIMPLPALPTGAVSTDTANTKPVRTINQKVEDYIYRTKGKLRNSSTLGRTQTSK</sequence>
<feature type="region of interest" description="Disordered" evidence="1">
    <location>
        <begin position="50"/>
        <end position="84"/>
    </location>
</feature>
<dbReference type="AlphaFoldDB" id="A0A833QE14"/>
<comment type="caution">
    <text evidence="2">The sequence shown here is derived from an EMBL/GenBank/DDBJ whole genome shotgun (WGS) entry which is preliminary data.</text>
</comment>
<dbReference type="EMBL" id="SWLB01000117">
    <property type="protein sequence ID" value="KAF3320184.1"/>
    <property type="molecule type" value="Genomic_DNA"/>
</dbReference>
<gene>
    <name evidence="2" type="ORF">FCM35_KLT22215</name>
</gene>
<proteinExistence type="predicted"/>
<keyword evidence="3" id="KW-1185">Reference proteome</keyword>
<accession>A0A833QE14</accession>
<name>A0A833QE14_9POAL</name>
<organism evidence="2 3">
    <name type="scientific">Carex littledalei</name>
    <dbReference type="NCBI Taxonomy" id="544730"/>
    <lineage>
        <taxon>Eukaryota</taxon>
        <taxon>Viridiplantae</taxon>
        <taxon>Streptophyta</taxon>
        <taxon>Embryophyta</taxon>
        <taxon>Tracheophyta</taxon>
        <taxon>Spermatophyta</taxon>
        <taxon>Magnoliopsida</taxon>
        <taxon>Liliopsida</taxon>
        <taxon>Poales</taxon>
        <taxon>Cyperaceae</taxon>
        <taxon>Cyperoideae</taxon>
        <taxon>Cariceae</taxon>
        <taxon>Carex</taxon>
        <taxon>Carex subgen. Euthyceras</taxon>
    </lineage>
</organism>
<feature type="compositionally biased region" description="Polar residues" evidence="1">
    <location>
        <begin position="50"/>
        <end position="63"/>
    </location>
</feature>
<dbReference type="OrthoDB" id="1939617at2759"/>
<evidence type="ECO:0000256" key="1">
    <source>
        <dbReference type="SAM" id="MobiDB-lite"/>
    </source>
</evidence>
<reference evidence="2" key="1">
    <citation type="submission" date="2020-01" db="EMBL/GenBank/DDBJ databases">
        <title>Genome sequence of Kobresia littledalei, the first chromosome-level genome in the family Cyperaceae.</title>
        <authorList>
            <person name="Qu G."/>
        </authorList>
    </citation>
    <scope>NUCLEOTIDE SEQUENCE</scope>
    <source>
        <strain evidence="2">C.B.Clarke</strain>
        <tissue evidence="2">Leaf</tissue>
    </source>
</reference>